<protein>
    <submittedName>
        <fullName evidence="1">Uncharacterized protein</fullName>
    </submittedName>
</protein>
<name>A0A0G1LRI7_9BACT</name>
<evidence type="ECO:0000313" key="2">
    <source>
        <dbReference type="Proteomes" id="UP000034835"/>
    </source>
</evidence>
<dbReference type="AlphaFoldDB" id="A0A0G1LRI7"/>
<accession>A0A0G1LRI7</accession>
<proteinExistence type="predicted"/>
<dbReference type="Proteomes" id="UP000034835">
    <property type="component" value="Unassembled WGS sequence"/>
</dbReference>
<dbReference type="STRING" id="1618384.UW68_C0067G0002"/>
<evidence type="ECO:0000313" key="1">
    <source>
        <dbReference type="EMBL" id="KKT71432.1"/>
    </source>
</evidence>
<comment type="caution">
    <text evidence="1">The sequence shown here is derived from an EMBL/GenBank/DDBJ whole genome shotgun (WGS) entry which is preliminary data.</text>
</comment>
<gene>
    <name evidence="1" type="ORF">UW68_C0067G0002</name>
</gene>
<dbReference type="EMBL" id="LCJG01000067">
    <property type="protein sequence ID" value="KKT71432.1"/>
    <property type="molecule type" value="Genomic_DNA"/>
</dbReference>
<dbReference type="Gene3D" id="2.40.300.10">
    <property type="entry name" value="Head decoration protein D"/>
    <property type="match status" value="1"/>
</dbReference>
<sequence length="1101" mass="109181">MTDGRVGINQNLGSPSYNLDVTGTGRFTSITDTGLAINSAVYTDGSSVLTTTAPTSGTLGYWSRTGTTLSPSTAGDAVTTSGNISTSGTGTVTSAGLLTASNGLTLTTGALNLTGTSGALTLSGLGASSASFGANNILFTSGNFNTTATGINSTNIGATTAGSGAFTTLSSTGTTNLGQGTGVVTINSSGALNMTAASASTFTLANVSDSLNFDTNTLSLDALNDQVGIGISAQNYKLSVVDSQSGDIDDDAVVSFVNTDASANDKSVLRLGVGDTGGTNNRFITFYDSATTDNDGQGEGRIRLNAGGTGVEYQSGAADVAEYMNIPAAQAVLPGHIISLTTTGNVKATSSNDVLIGVVSDTAGFTGNAGISTDPDNDPDVQTVGIVGFVRTYMTGTVAIGDPITISSTSGVGKKATSAGYVVGKAAEAHSGVGPDRVLVFVQPGWYDPDPLANIGSAPFTVAGSGDVLNSSSEIVTRMGGFEGIVMRDATISSTLKLRNDLFTDLTGNGLTNSSGSLGINLTTSGTTGSTSSNSGLEVSSSGLTMLKGCADGEILSWNDSGSVWQCTSNGTSTALNNITAATGANSINSGDNAQVWNWALTTAAKTAFEFGENAASTNGAGSQYILGATTDALSTAAPFFASARGNKIIDTTAAGGITIGNATAAQAITIDAGTANINIGNSVNDKFIQIGDPANLSIYVDSITQEIGIGDEATTKIIEIGGSDADGADSIEIATEGTSADSISVGNGNAGTIVEITGGNDWSVSAAGALTLASLTRGTDTITDFTGNGLSLSTGAITVNVPTATDGLSATTSSGSGLEVLSAGLAMLQGCSTNQILKWNETTDLWACATDETGGGTSTLQTAYDNGNTILTTTGRDIAFTLAGGLLTPTSFTLTNLSTTGVTGQSITNLTTGVLTNGLLITENSSGAMTNGLNITQTLGTLTNGIFVTGTLTNILNTDTLDITGAGAITGATGVTLTSGNITTPGNISTTSTGTITSASTLTASSGFTMTTGALNLTATSGTISLTGLSTSSITNAAGGAFSITTGTTGALTLDSGTTGAINIGTGANAKTITLGNTTTTTVELTELTLETMPILRQLI</sequence>
<reference evidence="1 2" key="1">
    <citation type="journal article" date="2015" name="Nature">
        <title>rRNA introns, odd ribosomes, and small enigmatic genomes across a large radiation of phyla.</title>
        <authorList>
            <person name="Brown C.T."/>
            <person name="Hug L.A."/>
            <person name="Thomas B.C."/>
            <person name="Sharon I."/>
            <person name="Castelle C.J."/>
            <person name="Singh A."/>
            <person name="Wilkins M.J."/>
            <person name="Williams K.H."/>
            <person name="Banfield J.F."/>
        </authorList>
    </citation>
    <scope>NUCLEOTIDE SEQUENCE [LARGE SCALE GENOMIC DNA]</scope>
</reference>
<organism evidence="1 2">
    <name type="scientific">Candidatus Collierbacteria bacterium GW2011_GWB1_44_6</name>
    <dbReference type="NCBI Taxonomy" id="1618384"/>
    <lineage>
        <taxon>Bacteria</taxon>
        <taxon>Candidatus Collieribacteriota</taxon>
    </lineage>
</organism>